<reference evidence="8" key="1">
    <citation type="journal article" date="2020" name="Stud. Mycol.">
        <title>101 Dothideomycetes genomes: a test case for predicting lifestyles and emergence of pathogens.</title>
        <authorList>
            <person name="Haridas S."/>
            <person name="Albert R."/>
            <person name="Binder M."/>
            <person name="Bloem J."/>
            <person name="Labutti K."/>
            <person name="Salamov A."/>
            <person name="Andreopoulos B."/>
            <person name="Baker S."/>
            <person name="Barry K."/>
            <person name="Bills G."/>
            <person name="Bluhm B."/>
            <person name="Cannon C."/>
            <person name="Castanera R."/>
            <person name="Culley D."/>
            <person name="Daum C."/>
            <person name="Ezra D."/>
            <person name="Gonzalez J."/>
            <person name="Henrissat B."/>
            <person name="Kuo A."/>
            <person name="Liang C."/>
            <person name="Lipzen A."/>
            <person name="Lutzoni F."/>
            <person name="Magnuson J."/>
            <person name="Mondo S."/>
            <person name="Nolan M."/>
            <person name="Ohm R."/>
            <person name="Pangilinan J."/>
            <person name="Park H.-J."/>
            <person name="Ramirez L."/>
            <person name="Alfaro M."/>
            <person name="Sun H."/>
            <person name="Tritt A."/>
            <person name="Yoshinaga Y."/>
            <person name="Zwiers L.-H."/>
            <person name="Turgeon B."/>
            <person name="Goodwin S."/>
            <person name="Spatafora J."/>
            <person name="Crous P."/>
            <person name="Grigoriev I."/>
        </authorList>
    </citation>
    <scope>NUCLEOTIDE SEQUENCE</scope>
    <source>
        <strain evidence="8">HMLAC05119</strain>
    </source>
</reference>
<evidence type="ECO:0000313" key="8">
    <source>
        <dbReference type="EMBL" id="KAF1916341.1"/>
    </source>
</evidence>
<dbReference type="OrthoDB" id="5574975at2759"/>
<feature type="compositionally biased region" description="Gly residues" evidence="6">
    <location>
        <begin position="953"/>
        <end position="963"/>
    </location>
</feature>
<dbReference type="GO" id="GO:0006661">
    <property type="term" value="P:phosphatidylinositol biosynthetic process"/>
    <property type="evidence" value="ECO:0007669"/>
    <property type="project" value="InterPro"/>
</dbReference>
<dbReference type="InterPro" id="IPR026825">
    <property type="entry name" value="Vac14"/>
</dbReference>
<dbReference type="GO" id="GO:0070772">
    <property type="term" value="C:PAS complex"/>
    <property type="evidence" value="ECO:0007669"/>
    <property type="project" value="InterPro"/>
</dbReference>
<feature type="region of interest" description="Disordered" evidence="6">
    <location>
        <begin position="875"/>
        <end position="963"/>
    </location>
</feature>
<comment type="subcellular location">
    <subcellularLocation>
        <location evidence="1">Endomembrane system</location>
    </subcellularLocation>
</comment>
<comment type="similarity">
    <text evidence="2">Belongs to the VAC14 family.</text>
</comment>
<dbReference type="PANTHER" id="PTHR16023:SF0">
    <property type="entry name" value="PROTEIN VAC14 HOMOLOG"/>
    <property type="match status" value="1"/>
</dbReference>
<dbReference type="GO" id="GO:0000329">
    <property type="term" value="C:fungal-type vacuole membrane"/>
    <property type="evidence" value="ECO:0007669"/>
    <property type="project" value="TreeGrafter"/>
</dbReference>
<dbReference type="InterPro" id="IPR011989">
    <property type="entry name" value="ARM-like"/>
</dbReference>
<dbReference type="SUPFAM" id="SSF48371">
    <property type="entry name" value="ARM repeat"/>
    <property type="match status" value="1"/>
</dbReference>
<feature type="region of interest" description="Disordered" evidence="6">
    <location>
        <begin position="493"/>
        <end position="518"/>
    </location>
</feature>
<protein>
    <submittedName>
        <fullName evidence="8">Vacuolar protein 14 C-terminal Fig4p binding-domain-containing protein</fullName>
    </submittedName>
</protein>
<keyword evidence="3" id="KW-0677">Repeat</keyword>
<dbReference type="Proteomes" id="UP000800096">
    <property type="component" value="Unassembled WGS sequence"/>
</dbReference>
<dbReference type="EMBL" id="ML979135">
    <property type="protein sequence ID" value="KAF1916341.1"/>
    <property type="molecule type" value="Genomic_DNA"/>
</dbReference>
<feature type="region of interest" description="Disordered" evidence="6">
    <location>
        <begin position="281"/>
        <end position="351"/>
    </location>
</feature>
<feature type="compositionally biased region" description="Low complexity" evidence="6">
    <location>
        <begin position="328"/>
        <end position="342"/>
    </location>
</feature>
<dbReference type="PANTHER" id="PTHR16023">
    <property type="entry name" value="TAX1 BINDING PROTEIN-RELATED"/>
    <property type="match status" value="1"/>
</dbReference>
<dbReference type="PROSITE" id="PS50077">
    <property type="entry name" value="HEAT_REPEAT"/>
    <property type="match status" value="1"/>
</dbReference>
<evidence type="ECO:0000256" key="6">
    <source>
        <dbReference type="SAM" id="MobiDB-lite"/>
    </source>
</evidence>
<evidence type="ECO:0000256" key="4">
    <source>
        <dbReference type="ARBA" id="ARBA00023136"/>
    </source>
</evidence>
<dbReference type="InterPro" id="IPR016024">
    <property type="entry name" value="ARM-type_fold"/>
</dbReference>
<feature type="region of interest" description="Disordered" evidence="6">
    <location>
        <begin position="811"/>
        <end position="855"/>
    </location>
</feature>
<evidence type="ECO:0000256" key="1">
    <source>
        <dbReference type="ARBA" id="ARBA00004308"/>
    </source>
</evidence>
<keyword evidence="4" id="KW-0472">Membrane</keyword>
<sequence>MDPNITKALNDKLYDKRKSGALELEALIRGALNAQDHDRVARIVHELCNEYAYAVHHPHARNGGLIGLAAASIALGPEVARHLEEIVPPVLACFGDQDARVRYYACESMYNIAKVAKGEILVYFNQVFDALCKLAADSELSVKNGAELLDRLVKDIVSESAATYVSVLHAPAELAEHPSPHSHESLPHDMPMAFNLERFLPLLEERINVLNPYTRSFLVSWITLLDSIPDLELIAHLPRFLRGLFKFLSDSNQDVYTMTQAALDKFLIEIRKIARIKKGLAESKKSQGKDERRLSESTLQSAPEDDSEATSGTQPDQQEAAGEPDQVSADSTSTISSHSGKSVNGHGDWIPGQDVHVDHPRILEILVDFLSAPSDSDEEQTEILLTALRWLDNLFDICPEDIMPFVPSLLSHVLPRMSHQVDTVRKAAVKVNASLMDYTMSLSDDSHKADSGAGGHMQLPPSLSELGKELTGTQRRDSNLSGRLLKAVIRDQAARAESTGTRSPTPAEDRSPSPRPIPELDYQAAVSALTLQFLNEHEATRVAAIAWLIMLHRMAPGRILTVDDGTFPALLKTLSDPSDAVVTRDLLLLSQISLHSDDTYFTSFMVNLLKLFCTDRRLLETRGNLIIRQLCLTLSAEKIYRTMADCLVKDEDVEFASIMVQNLNNNLITAPELADLRRRLRNLDNKDGQSFFVTLFKAWCHNAVATFSLCLLAQAYEQAYHLLQVFGDLEMTVNTLIQIDKLVQLLESPVFTYLRIQLLEPEKYPHLYKCLYGLLMLLPQSSAFAALKNRLNSVSAIGYLHIAPRASSYVHPSSSPTLNHLRQKSSDIGSSSGAGTPSGTPGSNFGETRNRIGLKAREDDGKVKWNELLDRFKQTQEKARRSARLASLGEDLPINEEKEKERMGPAAVQPKNVGGAGRPGSPAGAMRPPPVPPAAQHQVQGHKPRSSLSLGRFAGGVGGRKKK</sequence>
<evidence type="ECO:0000256" key="3">
    <source>
        <dbReference type="ARBA" id="ARBA00022737"/>
    </source>
</evidence>
<keyword evidence="9" id="KW-1185">Reference proteome</keyword>
<dbReference type="Pfam" id="PF12755">
    <property type="entry name" value="Vac14_Fab1_bd"/>
    <property type="match status" value="1"/>
</dbReference>
<proteinExistence type="inferred from homology"/>
<accession>A0A6A5QKS6</accession>
<dbReference type="Gene3D" id="1.25.10.10">
    <property type="entry name" value="Leucine-rich Repeat Variant"/>
    <property type="match status" value="2"/>
</dbReference>
<dbReference type="InterPro" id="IPR021841">
    <property type="entry name" value="VAC14_Fig4p-bd"/>
</dbReference>
<feature type="domain" description="Vacuolar protein 14 C-terminal Fig4-binding" evidence="7">
    <location>
        <begin position="617"/>
        <end position="794"/>
    </location>
</feature>
<dbReference type="AlphaFoldDB" id="A0A6A5QKS6"/>
<gene>
    <name evidence="8" type="ORF">BDU57DRAFT_228055</name>
</gene>
<dbReference type="Pfam" id="PF11916">
    <property type="entry name" value="Vac14_Fig4_bd"/>
    <property type="match status" value="1"/>
</dbReference>
<organism evidence="8 9">
    <name type="scientific">Ampelomyces quisqualis</name>
    <name type="common">Powdery mildew agent</name>
    <dbReference type="NCBI Taxonomy" id="50730"/>
    <lineage>
        <taxon>Eukaryota</taxon>
        <taxon>Fungi</taxon>
        <taxon>Dikarya</taxon>
        <taxon>Ascomycota</taxon>
        <taxon>Pezizomycotina</taxon>
        <taxon>Dothideomycetes</taxon>
        <taxon>Pleosporomycetidae</taxon>
        <taxon>Pleosporales</taxon>
        <taxon>Pleosporineae</taxon>
        <taxon>Phaeosphaeriaceae</taxon>
        <taxon>Ampelomyces</taxon>
    </lineage>
</organism>
<feature type="compositionally biased region" description="Low complexity" evidence="6">
    <location>
        <begin position="829"/>
        <end position="843"/>
    </location>
</feature>
<evidence type="ECO:0000256" key="2">
    <source>
        <dbReference type="ARBA" id="ARBA00010225"/>
    </source>
</evidence>
<feature type="repeat" description="HEAT" evidence="5">
    <location>
        <begin position="86"/>
        <end position="121"/>
    </location>
</feature>
<feature type="region of interest" description="Disordered" evidence="6">
    <location>
        <begin position="444"/>
        <end position="477"/>
    </location>
</feature>
<dbReference type="GO" id="GO:0010008">
    <property type="term" value="C:endosome membrane"/>
    <property type="evidence" value="ECO:0007669"/>
    <property type="project" value="TreeGrafter"/>
</dbReference>
<evidence type="ECO:0000313" key="9">
    <source>
        <dbReference type="Proteomes" id="UP000800096"/>
    </source>
</evidence>
<dbReference type="InterPro" id="IPR021133">
    <property type="entry name" value="HEAT_type_2"/>
</dbReference>
<name>A0A6A5QKS6_AMPQU</name>
<evidence type="ECO:0000256" key="5">
    <source>
        <dbReference type="PROSITE-ProRule" id="PRU00103"/>
    </source>
</evidence>
<evidence type="ECO:0000259" key="7">
    <source>
        <dbReference type="Pfam" id="PF11916"/>
    </source>
</evidence>
<feature type="compositionally biased region" description="Polar residues" evidence="6">
    <location>
        <begin position="811"/>
        <end position="820"/>
    </location>
</feature>
<feature type="compositionally biased region" description="Basic and acidic residues" evidence="6">
    <location>
        <begin position="281"/>
        <end position="295"/>
    </location>
</feature>